<evidence type="ECO:0000313" key="5">
    <source>
        <dbReference type="EMBL" id="OZI82732.1"/>
    </source>
</evidence>
<evidence type="ECO:0000256" key="2">
    <source>
        <dbReference type="ARBA" id="ARBA00022722"/>
    </source>
</evidence>
<feature type="chain" id="PRO_5012898864" evidence="4">
    <location>
        <begin position="21"/>
        <end position="244"/>
    </location>
</feature>
<protein>
    <submittedName>
        <fullName evidence="5">Endonuclease</fullName>
    </submittedName>
</protein>
<proteinExistence type="inferred from homology"/>
<dbReference type="InterPro" id="IPR044925">
    <property type="entry name" value="His-Me_finger_sf"/>
</dbReference>
<keyword evidence="6" id="KW-1185">Reference proteome</keyword>
<keyword evidence="2" id="KW-0540">Nuclease</keyword>
<evidence type="ECO:0000256" key="4">
    <source>
        <dbReference type="SAM" id="SignalP"/>
    </source>
</evidence>
<keyword evidence="3" id="KW-0378">Hydrolase</keyword>
<comment type="similarity">
    <text evidence="1">Belongs to the EndA/NucM nuclease family.</text>
</comment>
<comment type="caution">
    <text evidence="5">The sequence shown here is derived from an EMBL/GenBank/DDBJ whole genome shotgun (WGS) entry which is preliminary data.</text>
</comment>
<keyword evidence="5" id="KW-0255">Endonuclease</keyword>
<evidence type="ECO:0000256" key="3">
    <source>
        <dbReference type="ARBA" id="ARBA00022801"/>
    </source>
</evidence>
<dbReference type="PANTHER" id="PTHR33607:SF2">
    <property type="entry name" value="ENDONUCLEASE-1"/>
    <property type="match status" value="1"/>
</dbReference>
<gene>
    <name evidence="5" type="ORF">CAL24_00165</name>
</gene>
<organism evidence="5 6">
    <name type="scientific">Bordetella genomosp. 2</name>
    <dbReference type="NCBI Taxonomy" id="1983456"/>
    <lineage>
        <taxon>Bacteria</taxon>
        <taxon>Pseudomonadati</taxon>
        <taxon>Pseudomonadota</taxon>
        <taxon>Betaproteobacteria</taxon>
        <taxon>Burkholderiales</taxon>
        <taxon>Alcaligenaceae</taxon>
        <taxon>Bordetella</taxon>
    </lineage>
</organism>
<keyword evidence="4" id="KW-0732">Signal</keyword>
<sequence>MKRAVYAVLLVLAATLPAQASGLVTRTREVGHRDFRHAKKVLPNLYKGLDTTFYCGCRYRGKQADLQSCGYRVRKNAGRARRIEWEHVVPAWAIGHQRQCWQQGGRKHCSARDDVYRKAEGDLHNLVPELGELNNDRSNFRFTVWDQNPAMYGQCRMVVDFKGRRAQPPQQVRGRIARITLYMVHTYQLRLSRQERRLYCIWARTYPVDAWERARDARIRAVQGNSNPFVANPRAVASACQGVR</sequence>
<dbReference type="AlphaFoldDB" id="A0A261WA11"/>
<accession>A0A261WA11</accession>
<feature type="signal peptide" evidence="4">
    <location>
        <begin position="1"/>
        <end position="20"/>
    </location>
</feature>
<dbReference type="GO" id="GO:0016787">
    <property type="term" value="F:hydrolase activity"/>
    <property type="evidence" value="ECO:0007669"/>
    <property type="project" value="UniProtKB-KW"/>
</dbReference>
<dbReference type="RefSeq" id="WP_028353844.1">
    <property type="nucleotide sequence ID" value="NZ_NEVT01000001.1"/>
</dbReference>
<dbReference type="Pfam" id="PF04231">
    <property type="entry name" value="Endonuclease_1"/>
    <property type="match status" value="1"/>
</dbReference>
<reference evidence="6" key="1">
    <citation type="submission" date="2017-05" db="EMBL/GenBank/DDBJ databases">
        <title>Complete and WGS of Bordetella genogroups.</title>
        <authorList>
            <person name="Spilker T."/>
            <person name="Lipuma J."/>
        </authorList>
    </citation>
    <scope>NUCLEOTIDE SEQUENCE [LARGE SCALE GENOMIC DNA]</scope>
    <source>
        <strain evidence="6">AU8256</strain>
    </source>
</reference>
<dbReference type="EMBL" id="NEVT01000001">
    <property type="protein sequence ID" value="OZI82732.1"/>
    <property type="molecule type" value="Genomic_DNA"/>
</dbReference>
<dbReference type="PANTHER" id="PTHR33607">
    <property type="entry name" value="ENDONUCLEASE-1"/>
    <property type="match status" value="1"/>
</dbReference>
<dbReference type="GO" id="GO:0004519">
    <property type="term" value="F:endonuclease activity"/>
    <property type="evidence" value="ECO:0007669"/>
    <property type="project" value="UniProtKB-KW"/>
</dbReference>
<evidence type="ECO:0000256" key="1">
    <source>
        <dbReference type="ARBA" id="ARBA00006429"/>
    </source>
</evidence>
<name>A0A261WA11_9BORD</name>
<dbReference type="InterPro" id="IPR007346">
    <property type="entry name" value="Endonuclease-I"/>
</dbReference>
<dbReference type="SUPFAM" id="SSF54060">
    <property type="entry name" value="His-Me finger endonucleases"/>
    <property type="match status" value="1"/>
</dbReference>
<dbReference type="Proteomes" id="UP000215633">
    <property type="component" value="Unassembled WGS sequence"/>
</dbReference>
<evidence type="ECO:0000313" key="6">
    <source>
        <dbReference type="Proteomes" id="UP000215633"/>
    </source>
</evidence>